<dbReference type="InterPro" id="IPR000994">
    <property type="entry name" value="Pept_M24"/>
</dbReference>
<dbReference type="SMART" id="SM01285">
    <property type="entry name" value="FACT-Spt16_Nlob"/>
    <property type="match status" value="1"/>
</dbReference>
<feature type="domain" description="Histone chaperone RTT106/FACT complex subunit SPT16-like middle" evidence="14">
    <location>
        <begin position="786"/>
        <end position="876"/>
    </location>
</feature>
<feature type="region of interest" description="Disordered" evidence="11">
    <location>
        <begin position="900"/>
        <end position="1056"/>
    </location>
</feature>
<evidence type="ECO:0000256" key="8">
    <source>
        <dbReference type="ARBA" id="ARBA00023204"/>
    </source>
</evidence>
<evidence type="ECO:0000256" key="6">
    <source>
        <dbReference type="ARBA" id="ARBA00023054"/>
    </source>
</evidence>
<dbReference type="Pfam" id="PF08644">
    <property type="entry name" value="SPT16"/>
    <property type="match status" value="1"/>
</dbReference>
<evidence type="ECO:0000256" key="5">
    <source>
        <dbReference type="ARBA" id="ARBA00023015"/>
    </source>
</evidence>
<dbReference type="FunFam" id="3.90.230.10:FF:000005">
    <property type="entry name" value="FACT complex subunit spt16"/>
    <property type="match status" value="1"/>
</dbReference>
<dbReference type="SUPFAM" id="SSF54637">
    <property type="entry name" value="Thioesterase/thiol ester dehydrase-isomerase"/>
    <property type="match status" value="1"/>
</dbReference>
<evidence type="ECO:0000256" key="7">
    <source>
        <dbReference type="ARBA" id="ARBA00023163"/>
    </source>
</evidence>
<dbReference type="GO" id="GO:0006281">
    <property type="term" value="P:DNA repair"/>
    <property type="evidence" value="ECO:0007669"/>
    <property type="project" value="UniProtKB-UniRule"/>
</dbReference>
<comment type="subunit">
    <text evidence="10">Component of the FACT complex.</text>
</comment>
<evidence type="ECO:0000313" key="15">
    <source>
        <dbReference type="EMBL" id="PRP76098.1"/>
    </source>
</evidence>
<comment type="function">
    <text evidence="10">Component of the FACT complex, a general chromatin factor that acts to reorganize nucleosomes. The FACT complex is involved in multiple processes that require DNA as a template such as mRNA elongation, DNA replication and DNA repair. During transcription elongation the FACT complex acts as a histone chaperone that both destabilizes and restores nucleosomal structure. It facilitates the passage of RNA polymerase II and transcription by promoting the dissociation of one histone H2A-H2B dimer from the nucleosome, then subsequently promotes the reestablishment of the nucleosome following the passage of RNA polymerase II.</text>
</comment>
<dbReference type="SMART" id="SM01287">
    <property type="entry name" value="Rtt106"/>
    <property type="match status" value="1"/>
</dbReference>
<dbReference type="Pfam" id="PF24824">
    <property type="entry name" value="PH_SPT16"/>
    <property type="match status" value="1"/>
</dbReference>
<feature type="domain" description="FACT complex subunit SPT16 middle" evidence="13">
    <location>
        <begin position="529"/>
        <end position="673"/>
    </location>
</feature>
<feature type="compositionally biased region" description="Basic and acidic residues" evidence="11">
    <location>
        <begin position="435"/>
        <end position="467"/>
    </location>
</feature>
<evidence type="ECO:0000256" key="2">
    <source>
        <dbReference type="ARBA" id="ARBA00022454"/>
    </source>
</evidence>
<dbReference type="Gene3D" id="3.40.350.10">
    <property type="entry name" value="Creatinase/prolidase N-terminal domain"/>
    <property type="match status" value="1"/>
</dbReference>
<dbReference type="InterPro" id="IPR029069">
    <property type="entry name" value="HotDog_dom_sf"/>
</dbReference>
<dbReference type="Gene3D" id="2.30.29.210">
    <property type="entry name" value="FACT complex subunit Spt16p/Cdc68p"/>
    <property type="match status" value="1"/>
</dbReference>
<evidence type="ECO:0000256" key="10">
    <source>
        <dbReference type="RuleBase" id="RU367052"/>
    </source>
</evidence>
<feature type="region of interest" description="Disordered" evidence="11">
    <location>
        <begin position="490"/>
        <end position="519"/>
    </location>
</feature>
<dbReference type="STRING" id="1890364.A0A2P6MWM4"/>
<keyword evidence="4 10" id="KW-0227">DNA damage</keyword>
<dbReference type="InterPro" id="IPR056595">
    <property type="entry name" value="Fact-SPT16_PH"/>
</dbReference>
<feature type="compositionally biased region" description="Basic and acidic residues" evidence="11">
    <location>
        <begin position="972"/>
        <end position="992"/>
    </location>
</feature>
<name>A0A2P6MWM4_9EUKA</name>
<accession>A0A2P6MWM4</accession>
<dbReference type="Proteomes" id="UP000241769">
    <property type="component" value="Unassembled WGS sequence"/>
</dbReference>
<evidence type="ECO:0000256" key="3">
    <source>
        <dbReference type="ARBA" id="ARBA00022705"/>
    </source>
</evidence>
<keyword evidence="9 10" id="KW-0539">Nucleus</keyword>
<dbReference type="InParanoid" id="A0A2P6MWM4"/>
<dbReference type="SUPFAM" id="SSF55920">
    <property type="entry name" value="Creatinase/aminopeptidase"/>
    <property type="match status" value="1"/>
</dbReference>
<dbReference type="PANTHER" id="PTHR13980:SF15">
    <property type="entry name" value="FACT COMPLEX SUBUNIT SPT16"/>
    <property type="match status" value="1"/>
</dbReference>
<evidence type="ECO:0000256" key="9">
    <source>
        <dbReference type="ARBA" id="ARBA00023242"/>
    </source>
</evidence>
<sequence>MTDVEIEVPLFWERIKRFYDSWRREPSTWQDVDAVVLHVGAANDAVVYSRSIALLQWFFGYEFTETIMIFCEQKLYIYTSEKKVRMIETVVKKQEGPHFIPIEFVTRQREEGTENFNRMLEGIKASKNGKRLGEIVEKHKPTGSSAQNWQNFIEKSNLDLVDVGSGIAQVLTVKDATELKNIKTGATISAHILKANLLSKVEKVIDEETNETHRQIASKIEEIFADPARISAKLNPDHIDSCYTPLIMSGGNYDVKPGEENDEKPLHFGTIVCAVGARYKSYCSNVARTYLVDPSKEQKKCYELLVDIQQKVIDSLKVNTKMSAVYQAATKLLEGDNEYLRKHFGRNMGLEFQESELVLNDKNDRLVRPGMVFNVNVSFNNLSLTSGDERKRNYSLIIADTVVVKEDGVDLLTEKAPKKYKEVSYFLESEQEQEAPERKAKVKPEPVVDLDSKRAARSTQREDEKNKAIELEHKRREHQKMLEERSKEEAAARFSNGNKVAKTATKKATSTEAYKDPSGFPADLERNRIKIDTQREAILIPIYGTHVPFLISTIKNESKTDDNLIRINFHQPENYNPKGETDENKMPVFLKEITYRCPDAKTLNALDRGIKELRKRIVARESEKRETASLVIQEKLVLSRQRPPRLSDLFMRPNPGKGKPTGALEAHTNGFRFHLNKGDHVDVMYKNIKHAFFQPAENEAITLIHFHLHNGIMIGKKKVSDVQFCTEVMEVSQAIDSRGGKDEDEDPYREKMLRAKFNKEFGDFVRKVQDQVQGFEFDLPFRDLGFDGVPGRNQVFLQPTVNCLISVVEQPPFVLTLSDVEIASFERVQFSLKNFDVVFIMKDYDRPPIHINLISTEHLPTIKEWLDSRDIKYYEGPQSFNWTRIMADIKKNPVKFHTEDGGWSFLNNDEGSGDEEGPDSEEEGDENFSDEEFGGSDSEEDAFSDVDSDDDGDESGDASESEEDEEDDWDVMEERAKAEDARALQKRGRGDFSDDENDRKSKKSKTSSSSAKPSSSGKPPSSSAKPVGKPSSSGKPSGKPSVGKPSSKPLGKRAMHMRSSQLIRHISTPSLRHSSSSIPTWASKEAHSSILSLSDRPPQLRCQLIDLNQVTLLRQLLSDITCTPIIHDHTLHAWEHLVYFTPHVTLSSLGPDGSDTSYNPRGPFQRRMWAGGTIELRNPLQIGVETWERTTLEDVQLKKTRDDQEMIIVWVRKEFGQDEETKVIDRRSWLFRRAHHEVKVPGINQIKGDAPAILHGNRPLSLSQSQETLFRYSALTYNAHRIHLCDDWARRMEGQGGRVVHGPLNLSLLLFKRLLDGGKMENMRVEYRAKNAVCEGEEYWVGEGGDKMLAVKTDGTVIMEADVKPCGEEE</sequence>
<feature type="compositionally biased region" description="Acidic residues" evidence="11">
    <location>
        <begin position="911"/>
        <end position="971"/>
    </location>
</feature>
<evidence type="ECO:0000313" key="16">
    <source>
        <dbReference type="Proteomes" id="UP000241769"/>
    </source>
</evidence>
<dbReference type="SMART" id="SM01286">
    <property type="entry name" value="SPT16"/>
    <property type="match status" value="1"/>
</dbReference>
<dbReference type="Pfam" id="PF08512">
    <property type="entry name" value="Rttp106-like_middle"/>
    <property type="match status" value="1"/>
</dbReference>
<evidence type="ECO:0000256" key="1">
    <source>
        <dbReference type="ARBA" id="ARBA00010779"/>
    </source>
</evidence>
<keyword evidence="16" id="KW-1185">Reference proteome</keyword>
<comment type="subcellular location">
    <subcellularLocation>
        <location evidence="10">Nucleus</location>
    </subcellularLocation>
    <subcellularLocation>
        <location evidence="10">Chromosome</location>
    </subcellularLocation>
</comment>
<evidence type="ECO:0000259" key="14">
    <source>
        <dbReference type="SMART" id="SM01287"/>
    </source>
</evidence>
<keyword evidence="6" id="KW-0175">Coiled coil</keyword>
<feature type="domain" description="FACT complex subunit SPT16 N-terminal lobe" evidence="12">
    <location>
        <begin position="6"/>
        <end position="167"/>
    </location>
</feature>
<keyword evidence="2 10" id="KW-0158">Chromosome</keyword>
<dbReference type="Pfam" id="PF14826">
    <property type="entry name" value="FACT-Spt16_Nlob"/>
    <property type="match status" value="1"/>
</dbReference>
<dbReference type="InterPro" id="IPR029148">
    <property type="entry name" value="FACT-SPT16_Nlobe"/>
</dbReference>
<organism evidence="15 16">
    <name type="scientific">Planoprotostelium fungivorum</name>
    <dbReference type="NCBI Taxonomy" id="1890364"/>
    <lineage>
        <taxon>Eukaryota</taxon>
        <taxon>Amoebozoa</taxon>
        <taxon>Evosea</taxon>
        <taxon>Variosea</taxon>
        <taxon>Cavosteliida</taxon>
        <taxon>Cavosteliaceae</taxon>
        <taxon>Planoprotostelium</taxon>
    </lineage>
</organism>
<proteinExistence type="inferred from homology"/>
<dbReference type="FunFam" id="2.30.29.30:FF:000017">
    <property type="entry name" value="FACT complex subunit SPT16"/>
    <property type="match status" value="1"/>
</dbReference>
<protein>
    <recommendedName>
        <fullName evidence="10">FACT complex subunit</fullName>
    </recommendedName>
</protein>
<dbReference type="Gene3D" id="3.10.129.10">
    <property type="entry name" value="Hotdog Thioesterase"/>
    <property type="match status" value="1"/>
</dbReference>
<dbReference type="InterPro" id="IPR013719">
    <property type="entry name" value="RTT106/SPT16-like_middle_dom"/>
</dbReference>
<dbReference type="OrthoDB" id="10251642at2759"/>
<dbReference type="InterPro" id="IPR036005">
    <property type="entry name" value="Creatinase/aminopeptidase-like"/>
</dbReference>
<dbReference type="FunCoup" id="A0A2P6MWM4">
    <property type="interactions" value="963"/>
</dbReference>
<dbReference type="Gene3D" id="2.30.29.30">
    <property type="entry name" value="Pleckstrin-homology domain (PH domain)/Phosphotyrosine-binding domain (PTB)"/>
    <property type="match status" value="1"/>
</dbReference>
<dbReference type="PANTHER" id="PTHR13980">
    <property type="entry name" value="CDC68 RELATED"/>
    <property type="match status" value="1"/>
</dbReference>
<feature type="region of interest" description="Disordered" evidence="11">
    <location>
        <begin position="429"/>
        <end position="467"/>
    </location>
</feature>
<comment type="similarity">
    <text evidence="1 10">Belongs to the peptidase M24 family. SPT16 subfamily.</text>
</comment>
<dbReference type="InterPro" id="IPR013953">
    <property type="entry name" value="FACT_SPT16_M"/>
</dbReference>
<dbReference type="Gene3D" id="3.90.230.10">
    <property type="entry name" value="Creatinase/methionine aminopeptidase superfamily"/>
    <property type="match status" value="1"/>
</dbReference>
<evidence type="ECO:0000259" key="13">
    <source>
        <dbReference type="SMART" id="SM01286"/>
    </source>
</evidence>
<evidence type="ECO:0000256" key="11">
    <source>
        <dbReference type="SAM" id="MobiDB-lite"/>
    </source>
</evidence>
<dbReference type="InterPro" id="IPR040258">
    <property type="entry name" value="Spt16"/>
</dbReference>
<dbReference type="GO" id="GO:0031491">
    <property type="term" value="F:nucleosome binding"/>
    <property type="evidence" value="ECO:0007669"/>
    <property type="project" value="TreeGrafter"/>
</dbReference>
<reference evidence="15 16" key="1">
    <citation type="journal article" date="2018" name="Genome Biol. Evol.">
        <title>Multiple Roots of Fruiting Body Formation in Amoebozoa.</title>
        <authorList>
            <person name="Hillmann F."/>
            <person name="Forbes G."/>
            <person name="Novohradska S."/>
            <person name="Ferling I."/>
            <person name="Riege K."/>
            <person name="Groth M."/>
            <person name="Westermann M."/>
            <person name="Marz M."/>
            <person name="Spaller T."/>
            <person name="Winckler T."/>
            <person name="Schaap P."/>
            <person name="Glockner G."/>
        </authorList>
    </citation>
    <scope>NUCLEOTIDE SEQUENCE [LARGE SCALE GENOMIC DNA]</scope>
    <source>
        <strain evidence="15 16">Jena</strain>
    </source>
</reference>
<feature type="compositionally biased region" description="Low complexity" evidence="11">
    <location>
        <begin position="1006"/>
        <end position="1049"/>
    </location>
</feature>
<dbReference type="EMBL" id="MDYQ01000352">
    <property type="protein sequence ID" value="PRP76098.1"/>
    <property type="molecule type" value="Genomic_DNA"/>
</dbReference>
<evidence type="ECO:0000259" key="12">
    <source>
        <dbReference type="SMART" id="SM01285"/>
    </source>
</evidence>
<keyword evidence="8 10" id="KW-0234">DNA repair</keyword>
<keyword evidence="5 10" id="KW-0805">Transcription regulation</keyword>
<dbReference type="Gene3D" id="2.30.29.150">
    <property type="match status" value="1"/>
</dbReference>
<dbReference type="InterPro" id="IPR011993">
    <property type="entry name" value="PH-like_dom_sf"/>
</dbReference>
<evidence type="ECO:0000256" key="4">
    <source>
        <dbReference type="ARBA" id="ARBA00022763"/>
    </source>
</evidence>
<feature type="compositionally biased region" description="Low complexity" evidence="11">
    <location>
        <begin position="499"/>
        <end position="512"/>
    </location>
</feature>
<dbReference type="GO" id="GO:0035101">
    <property type="term" value="C:FACT complex"/>
    <property type="evidence" value="ECO:0007669"/>
    <property type="project" value="UniProtKB-UniRule"/>
</dbReference>
<dbReference type="GO" id="GO:0006260">
    <property type="term" value="P:DNA replication"/>
    <property type="evidence" value="ECO:0007669"/>
    <property type="project" value="UniProtKB-KW"/>
</dbReference>
<dbReference type="GO" id="GO:0006368">
    <property type="term" value="P:transcription elongation by RNA polymerase II"/>
    <property type="evidence" value="ECO:0007669"/>
    <property type="project" value="TreeGrafter"/>
</dbReference>
<dbReference type="InterPro" id="IPR029149">
    <property type="entry name" value="Creatin/AminoP/Spt16_N"/>
</dbReference>
<comment type="caution">
    <text evidence="15">The sequence shown here is derived from an EMBL/GenBank/DDBJ whole genome shotgun (WGS) entry which is preliminary data.</text>
</comment>
<dbReference type="Pfam" id="PF00557">
    <property type="entry name" value="Peptidase_M24"/>
    <property type="match status" value="1"/>
</dbReference>
<gene>
    <name evidence="15" type="ORF">PROFUN_12903</name>
</gene>
<keyword evidence="7 10" id="KW-0804">Transcription</keyword>
<keyword evidence="3 10" id="KW-0235">DNA replication</keyword>